<keyword evidence="1" id="KW-0732">Signal</keyword>
<feature type="domain" description="Ig-like" evidence="2">
    <location>
        <begin position="25"/>
        <end position="106"/>
    </location>
</feature>
<evidence type="ECO:0000259" key="2">
    <source>
        <dbReference type="PROSITE" id="PS50835"/>
    </source>
</evidence>
<organism evidence="3 4">
    <name type="scientific">Mytilus edulis</name>
    <name type="common">Blue mussel</name>
    <dbReference type="NCBI Taxonomy" id="6550"/>
    <lineage>
        <taxon>Eukaryota</taxon>
        <taxon>Metazoa</taxon>
        <taxon>Spiralia</taxon>
        <taxon>Lophotrochozoa</taxon>
        <taxon>Mollusca</taxon>
        <taxon>Bivalvia</taxon>
        <taxon>Autobranchia</taxon>
        <taxon>Pteriomorphia</taxon>
        <taxon>Mytilida</taxon>
        <taxon>Mytiloidea</taxon>
        <taxon>Mytilidae</taxon>
        <taxon>Mytilinae</taxon>
        <taxon>Mytilus</taxon>
    </lineage>
</organism>
<dbReference type="Proteomes" id="UP000683360">
    <property type="component" value="Unassembled WGS sequence"/>
</dbReference>
<dbReference type="PROSITE" id="PS50835">
    <property type="entry name" value="IG_LIKE"/>
    <property type="match status" value="1"/>
</dbReference>
<sequence length="234" mass="26706">MKNDKKCLMLTKIIFVHAAAAWTQPSSKIYWKDTDYPVILGSNVTLFCNTSAVGTHKTTWMRESDVILHQGLSFYPDKYTEKEVTDGFNLIIVNSTIKDFNSSYTCLSDVHSYSNLLMINTTNFISLPQHTDIVWTILDRQIFVQINLKRVFPVPNCTVIINGMKLSTMQQHSFSIKDVFYHGTLNITSRTQNKMCERNLTVLCDFGSSYTDVIATCILQNCNVTHEESNDDCK</sequence>
<dbReference type="Gene3D" id="2.60.40.10">
    <property type="entry name" value="Immunoglobulins"/>
    <property type="match status" value="1"/>
</dbReference>
<dbReference type="InterPro" id="IPR013783">
    <property type="entry name" value="Ig-like_fold"/>
</dbReference>
<dbReference type="AlphaFoldDB" id="A0A8S3TBZ0"/>
<feature type="signal peptide" evidence="1">
    <location>
        <begin position="1"/>
        <end position="21"/>
    </location>
</feature>
<evidence type="ECO:0000313" key="4">
    <source>
        <dbReference type="Proteomes" id="UP000683360"/>
    </source>
</evidence>
<protein>
    <recommendedName>
        <fullName evidence="2">Ig-like domain-containing protein</fullName>
    </recommendedName>
</protein>
<name>A0A8S3TBZ0_MYTED</name>
<comment type="caution">
    <text evidence="3">The sequence shown here is derived from an EMBL/GenBank/DDBJ whole genome shotgun (WGS) entry which is preliminary data.</text>
</comment>
<gene>
    <name evidence="3" type="ORF">MEDL_44035</name>
</gene>
<evidence type="ECO:0000313" key="3">
    <source>
        <dbReference type="EMBL" id="CAG2231234.1"/>
    </source>
</evidence>
<dbReference type="SUPFAM" id="SSF48726">
    <property type="entry name" value="Immunoglobulin"/>
    <property type="match status" value="1"/>
</dbReference>
<accession>A0A8S3TBZ0</accession>
<evidence type="ECO:0000256" key="1">
    <source>
        <dbReference type="SAM" id="SignalP"/>
    </source>
</evidence>
<feature type="chain" id="PRO_5035857838" description="Ig-like domain-containing protein" evidence="1">
    <location>
        <begin position="22"/>
        <end position="234"/>
    </location>
</feature>
<dbReference type="InterPro" id="IPR036179">
    <property type="entry name" value="Ig-like_dom_sf"/>
</dbReference>
<dbReference type="OrthoDB" id="6121342at2759"/>
<proteinExistence type="predicted"/>
<dbReference type="InterPro" id="IPR007110">
    <property type="entry name" value="Ig-like_dom"/>
</dbReference>
<dbReference type="EMBL" id="CAJPWZ010002132">
    <property type="protein sequence ID" value="CAG2231234.1"/>
    <property type="molecule type" value="Genomic_DNA"/>
</dbReference>
<keyword evidence="4" id="KW-1185">Reference proteome</keyword>
<reference evidence="3" key="1">
    <citation type="submission" date="2021-03" db="EMBL/GenBank/DDBJ databases">
        <authorList>
            <person name="Bekaert M."/>
        </authorList>
    </citation>
    <scope>NUCLEOTIDE SEQUENCE</scope>
</reference>